<feature type="transmembrane region" description="Helical" evidence="7">
    <location>
        <begin position="116"/>
        <end position="135"/>
    </location>
</feature>
<dbReference type="InterPro" id="IPR036259">
    <property type="entry name" value="MFS_trans_sf"/>
</dbReference>
<accession>A0A0W4ZX40</accession>
<feature type="transmembrane region" description="Helical" evidence="7">
    <location>
        <begin position="89"/>
        <end position="110"/>
    </location>
</feature>
<feature type="transmembrane region" description="Helical" evidence="7">
    <location>
        <begin position="359"/>
        <end position="382"/>
    </location>
</feature>
<evidence type="ECO:0000313" key="8">
    <source>
        <dbReference type="EMBL" id="KTW32939.1"/>
    </source>
</evidence>
<feature type="transmembrane region" description="Helical" evidence="7">
    <location>
        <begin position="394"/>
        <end position="416"/>
    </location>
</feature>
<evidence type="ECO:0000256" key="1">
    <source>
        <dbReference type="ARBA" id="ARBA00004141"/>
    </source>
</evidence>
<sequence length="436" mass="49072">MSVFDIHMCIDTLVAEINEERQNSVTEIDARTIKHIYRRLDFCMIPCLWLLYFFAFSAKSIISVSLTMNFSQGDSLQQLINLSSREVSIGLSLFYIGYVVFEVPSNLIIIYITPRFWLSETVIFIGITCILHIYITNSSGFYIFRFLLGMIEAGIWPGMAYYLTLYYPSHMIQKRILWYFTAAQISTMSVGFFSIGLQKMNGIANLQGYKWMFLIYGIFSIIAGIITIWLLPPLLTETPITKEELQSSSPIIYGSVIIQSIDSNISDLKISLLYGIIWIANLTGAIAIINISNYYKSRIISFIFCCITVIIGMLILTFSSNTWIQYIGLLTSAFGIGPSVPICMAWCAHIFTSQSNINIAASSALLSGLGNMGSIFTTYTLYKGMRGKDAFKKSNLVICAMMCTSILACLAEKMLLKYCEKSSKRSHAKIHSIVNQ</sequence>
<protein>
    <recommendedName>
        <fullName evidence="10">Major facilitator superfamily (MFS) profile domain-containing protein</fullName>
    </recommendedName>
</protein>
<dbReference type="VEuPathDB" id="FungiDB:PNEG_04261"/>
<comment type="caution">
    <text evidence="8">The sequence shown here is derived from an EMBL/GenBank/DDBJ whole genome shotgun (WGS) entry which is preliminary data.</text>
</comment>
<reference evidence="9" key="1">
    <citation type="journal article" date="2016" name="Nat. Commun.">
        <title>Genome analysis of three Pneumocystis species reveals adaptation mechanisms to life exclusively in mammalian hosts.</title>
        <authorList>
            <person name="Ma L."/>
            <person name="Chen Z."/>
            <person name="Huang D.W."/>
            <person name="Kutty G."/>
            <person name="Ishihara M."/>
            <person name="Wang H."/>
            <person name="Abouelleil A."/>
            <person name="Bishop L."/>
            <person name="Davey E."/>
            <person name="Deng R."/>
            <person name="Deng X."/>
            <person name="Fan L."/>
            <person name="Fantoni G."/>
            <person name="Fitzgerald M."/>
            <person name="Gogineni E."/>
            <person name="Goldberg J.M."/>
            <person name="Handley G."/>
            <person name="Hu X."/>
            <person name="Huber C."/>
            <person name="Jiao X."/>
            <person name="Jones K."/>
            <person name="Levin J.Z."/>
            <person name="Liu Y."/>
            <person name="Macdonald P."/>
            <person name="Melnikov A."/>
            <person name="Raley C."/>
            <person name="Sassi M."/>
            <person name="Sherman B.T."/>
            <person name="Song X."/>
            <person name="Sykes S."/>
            <person name="Tran B."/>
            <person name="Walsh L."/>
            <person name="Xia Y."/>
            <person name="Yang J."/>
            <person name="Young S."/>
            <person name="Zeng Q."/>
            <person name="Zheng X."/>
            <person name="Stephens R."/>
            <person name="Nusbaum C."/>
            <person name="Birren B.W."/>
            <person name="Azadi P."/>
            <person name="Lempicki R.A."/>
            <person name="Cuomo C.A."/>
            <person name="Kovacs J.A."/>
        </authorList>
    </citation>
    <scope>NUCLEOTIDE SEQUENCE [LARGE SCALE GENOMIC DNA]</scope>
    <source>
        <strain evidence="9">B123</strain>
    </source>
</reference>
<comment type="subcellular location">
    <subcellularLocation>
        <location evidence="1">Membrane</location>
        <topology evidence="1">Multi-pass membrane protein</topology>
    </subcellularLocation>
</comment>
<feature type="transmembrane region" description="Helical" evidence="7">
    <location>
        <begin position="49"/>
        <end position="68"/>
    </location>
</feature>
<feature type="transmembrane region" description="Helical" evidence="7">
    <location>
        <begin position="142"/>
        <end position="164"/>
    </location>
</feature>
<keyword evidence="3 7" id="KW-0812">Transmembrane</keyword>
<dbReference type="GO" id="GO:1905135">
    <property type="term" value="P:biotin import across plasma membrane"/>
    <property type="evidence" value="ECO:0007669"/>
    <property type="project" value="TreeGrafter"/>
</dbReference>
<dbReference type="OMA" id="AWSFYLL"/>
<dbReference type="Proteomes" id="UP000011958">
    <property type="component" value="Unassembled WGS sequence"/>
</dbReference>
<evidence type="ECO:0000256" key="6">
    <source>
        <dbReference type="ARBA" id="ARBA00037968"/>
    </source>
</evidence>
<feature type="transmembrane region" description="Helical" evidence="7">
    <location>
        <begin position="209"/>
        <end position="231"/>
    </location>
</feature>
<comment type="similarity">
    <text evidence="6">Belongs to the major facilitator superfamily. Allantoate permease family.</text>
</comment>
<dbReference type="GeneID" id="19894493"/>
<dbReference type="STRING" id="1069680.A0A0W4ZX40"/>
<dbReference type="PANTHER" id="PTHR43791">
    <property type="entry name" value="PERMEASE-RELATED"/>
    <property type="match status" value="1"/>
</dbReference>
<feature type="transmembrane region" description="Helical" evidence="7">
    <location>
        <begin position="272"/>
        <end position="292"/>
    </location>
</feature>
<keyword evidence="4 7" id="KW-1133">Transmembrane helix</keyword>
<dbReference type="Gene3D" id="1.20.1250.20">
    <property type="entry name" value="MFS general substrate transporter like domains"/>
    <property type="match status" value="2"/>
</dbReference>
<keyword evidence="9" id="KW-1185">Reference proteome</keyword>
<dbReference type="PANTHER" id="PTHR43791:SF33">
    <property type="entry name" value="VITAMIN H TRANSPORTER 1"/>
    <property type="match status" value="1"/>
</dbReference>
<dbReference type="Pfam" id="PF07690">
    <property type="entry name" value="MFS_1"/>
    <property type="match status" value="1"/>
</dbReference>
<dbReference type="GO" id="GO:0005886">
    <property type="term" value="C:plasma membrane"/>
    <property type="evidence" value="ECO:0007669"/>
    <property type="project" value="TreeGrafter"/>
</dbReference>
<evidence type="ECO:0000256" key="4">
    <source>
        <dbReference type="ARBA" id="ARBA00022989"/>
    </source>
</evidence>
<dbReference type="GO" id="GO:0015295">
    <property type="term" value="F:solute:proton symporter activity"/>
    <property type="evidence" value="ECO:0007669"/>
    <property type="project" value="TreeGrafter"/>
</dbReference>
<organism evidence="8 9">
    <name type="scientific">Pneumocystis murina (strain B123)</name>
    <name type="common">Mouse pneumocystis pneumonia agent</name>
    <name type="synonym">Pneumocystis carinii f. sp. muris</name>
    <dbReference type="NCBI Taxonomy" id="1069680"/>
    <lineage>
        <taxon>Eukaryota</taxon>
        <taxon>Fungi</taxon>
        <taxon>Dikarya</taxon>
        <taxon>Ascomycota</taxon>
        <taxon>Taphrinomycotina</taxon>
        <taxon>Pneumocystomycetes</taxon>
        <taxon>Pneumocystaceae</taxon>
        <taxon>Pneumocystis</taxon>
    </lineage>
</organism>
<name>A0A0W4ZX40_PNEMU</name>
<dbReference type="AlphaFoldDB" id="A0A0W4ZX40"/>
<evidence type="ECO:0008006" key="10">
    <source>
        <dbReference type="Google" id="ProtNLM"/>
    </source>
</evidence>
<gene>
    <name evidence="8" type="ORF">PNEG_04261</name>
</gene>
<evidence type="ECO:0000313" key="9">
    <source>
        <dbReference type="Proteomes" id="UP000011958"/>
    </source>
</evidence>
<evidence type="ECO:0000256" key="5">
    <source>
        <dbReference type="ARBA" id="ARBA00023136"/>
    </source>
</evidence>
<dbReference type="EMBL" id="AFWA02000002">
    <property type="protein sequence ID" value="KTW32939.1"/>
    <property type="molecule type" value="Genomic_DNA"/>
</dbReference>
<feature type="transmembrane region" description="Helical" evidence="7">
    <location>
        <begin position="176"/>
        <end position="197"/>
    </location>
</feature>
<dbReference type="RefSeq" id="XP_019613407.1">
    <property type="nucleotide sequence ID" value="XM_019757784.1"/>
</dbReference>
<evidence type="ECO:0000256" key="7">
    <source>
        <dbReference type="SAM" id="Phobius"/>
    </source>
</evidence>
<dbReference type="GO" id="GO:0015225">
    <property type="term" value="F:biotin transmembrane transporter activity"/>
    <property type="evidence" value="ECO:0007669"/>
    <property type="project" value="TreeGrafter"/>
</dbReference>
<dbReference type="GO" id="GO:1901604">
    <property type="term" value="F:dethiobiotin transmembrane transporter activity"/>
    <property type="evidence" value="ECO:0007669"/>
    <property type="project" value="TreeGrafter"/>
</dbReference>
<evidence type="ECO:0000256" key="2">
    <source>
        <dbReference type="ARBA" id="ARBA00022448"/>
    </source>
</evidence>
<evidence type="ECO:0000256" key="3">
    <source>
        <dbReference type="ARBA" id="ARBA00022692"/>
    </source>
</evidence>
<keyword evidence="2" id="KW-0813">Transport</keyword>
<dbReference type="OrthoDB" id="5298304at2759"/>
<proteinExistence type="inferred from homology"/>
<dbReference type="InterPro" id="IPR011701">
    <property type="entry name" value="MFS"/>
</dbReference>
<dbReference type="eggNOG" id="KOG2533">
    <property type="taxonomic scope" value="Eukaryota"/>
</dbReference>
<feature type="transmembrane region" description="Helical" evidence="7">
    <location>
        <begin position="324"/>
        <end position="347"/>
    </location>
</feature>
<dbReference type="SUPFAM" id="SSF103473">
    <property type="entry name" value="MFS general substrate transporter"/>
    <property type="match status" value="1"/>
</dbReference>
<keyword evidence="5 7" id="KW-0472">Membrane</keyword>
<feature type="transmembrane region" description="Helical" evidence="7">
    <location>
        <begin position="299"/>
        <end position="318"/>
    </location>
</feature>